<dbReference type="Pfam" id="PF05721">
    <property type="entry name" value="PhyH"/>
    <property type="match status" value="1"/>
</dbReference>
<dbReference type="Gene3D" id="2.60.120.620">
    <property type="entry name" value="q2cbj1_9rhob like domain"/>
    <property type="match status" value="1"/>
</dbReference>
<dbReference type="Proteomes" id="UP001500879">
    <property type="component" value="Unassembled WGS sequence"/>
</dbReference>
<comment type="caution">
    <text evidence="1">The sequence shown here is derived from an EMBL/GenBank/DDBJ whole genome shotgun (WGS) entry which is preliminary data.</text>
</comment>
<sequence length="223" mass="24361">MLLHDSLKIGSVEGLLRAAEIDHLTARIAEELGDGNRYSVAGRTRSVHSVAGEGLERVKEVYEPRGRVEYDELPADVTGMLDAAVARRMGDLRRTFPSARRSMDWLYVEYGPGQYVTPHVDYPHNEIAPGRPKVAAIGIVLHEAESGGEFYVETGGGDALWTEEGGIKENANVHSPWFAGMRRTRWRVTCAAGDALCWGTQLVHGTEPVSAGRNGKFIGFLGS</sequence>
<dbReference type="EMBL" id="BAAABX010000018">
    <property type="protein sequence ID" value="GAA0396848.1"/>
    <property type="molecule type" value="Genomic_DNA"/>
</dbReference>
<gene>
    <name evidence="1" type="ORF">GCM10010357_17460</name>
</gene>
<evidence type="ECO:0000313" key="1">
    <source>
        <dbReference type="EMBL" id="GAA0396848.1"/>
    </source>
</evidence>
<accession>A0ABN0YIP6</accession>
<protein>
    <recommendedName>
        <fullName evidence="3">Fe2OG dioxygenase domain-containing protein</fullName>
    </recommendedName>
</protein>
<keyword evidence="2" id="KW-1185">Reference proteome</keyword>
<evidence type="ECO:0008006" key="3">
    <source>
        <dbReference type="Google" id="ProtNLM"/>
    </source>
</evidence>
<organism evidence="1 2">
    <name type="scientific">Streptomyces luteireticuli</name>
    <dbReference type="NCBI Taxonomy" id="173858"/>
    <lineage>
        <taxon>Bacteria</taxon>
        <taxon>Bacillati</taxon>
        <taxon>Actinomycetota</taxon>
        <taxon>Actinomycetes</taxon>
        <taxon>Kitasatosporales</taxon>
        <taxon>Streptomycetaceae</taxon>
        <taxon>Streptomyces</taxon>
    </lineage>
</organism>
<evidence type="ECO:0000313" key="2">
    <source>
        <dbReference type="Proteomes" id="UP001500879"/>
    </source>
</evidence>
<proteinExistence type="predicted"/>
<name>A0ABN0YIP6_9ACTN</name>
<reference evidence="1 2" key="1">
    <citation type="journal article" date="2019" name="Int. J. Syst. Evol. Microbiol.">
        <title>The Global Catalogue of Microorganisms (GCM) 10K type strain sequencing project: providing services to taxonomists for standard genome sequencing and annotation.</title>
        <authorList>
            <consortium name="The Broad Institute Genomics Platform"/>
            <consortium name="The Broad Institute Genome Sequencing Center for Infectious Disease"/>
            <person name="Wu L."/>
            <person name="Ma J."/>
        </authorList>
    </citation>
    <scope>NUCLEOTIDE SEQUENCE [LARGE SCALE GENOMIC DNA]</scope>
    <source>
        <strain evidence="1 2">JCM 4788</strain>
    </source>
</reference>
<dbReference type="RefSeq" id="WP_344021721.1">
    <property type="nucleotide sequence ID" value="NZ_BAAABX010000018.1"/>
</dbReference>
<dbReference type="InterPro" id="IPR008775">
    <property type="entry name" value="Phytyl_CoA_dOase-like"/>
</dbReference>